<dbReference type="RefSeq" id="WP_147221626.1">
    <property type="nucleotide sequence ID" value="NZ_CAJGYY010000001.1"/>
</dbReference>
<evidence type="ECO:0000313" key="4">
    <source>
        <dbReference type="Proteomes" id="UP000321903"/>
    </source>
</evidence>
<dbReference type="Proteomes" id="UP000321903">
    <property type="component" value="Unassembled WGS sequence"/>
</dbReference>
<organism evidence="3 4">
    <name type="scientific">Psychrobacter frigidicola</name>
    <dbReference type="NCBI Taxonomy" id="45611"/>
    <lineage>
        <taxon>Bacteria</taxon>
        <taxon>Pseudomonadati</taxon>
        <taxon>Pseudomonadota</taxon>
        <taxon>Gammaproteobacteria</taxon>
        <taxon>Moraxellales</taxon>
        <taxon>Moraxellaceae</taxon>
        <taxon>Psychrobacter</taxon>
    </lineage>
</organism>
<reference evidence="3 4" key="1">
    <citation type="submission" date="2019-08" db="EMBL/GenBank/DDBJ databases">
        <title>Genome sequence of Psychrobacter frigidicola ACAM304 (type strain).</title>
        <authorList>
            <person name="Bowman J.P."/>
        </authorList>
    </citation>
    <scope>NUCLEOTIDE SEQUENCE [LARGE SCALE GENOMIC DNA]</scope>
    <source>
        <strain evidence="3 4">ACAM 304</strain>
    </source>
</reference>
<dbReference type="EMBL" id="VORZ01000001">
    <property type="protein sequence ID" value="TXD97790.1"/>
    <property type="molecule type" value="Genomic_DNA"/>
</dbReference>
<evidence type="ECO:0000313" key="3">
    <source>
        <dbReference type="EMBL" id="TXD97790.1"/>
    </source>
</evidence>
<feature type="region of interest" description="Disordered" evidence="1">
    <location>
        <begin position="233"/>
        <end position="304"/>
    </location>
</feature>
<feature type="compositionally biased region" description="Polar residues" evidence="1">
    <location>
        <begin position="269"/>
        <end position="284"/>
    </location>
</feature>
<feature type="region of interest" description="Disordered" evidence="1">
    <location>
        <begin position="1"/>
        <end position="30"/>
    </location>
</feature>
<sequence length="304" mass="33360">MNDSDNHNDDNQTDTFAANDTRASKPKRTSDIYERFLTRVEQLDGGGDDGFSKSSLYEPLSEEELRFFSDFSEQNDANNKQYLTVPQDENATIEEQLSAEDSLNVDLIDNRNSSDEYKNHDAAIEYSDETTDVDVSIDSQLTKNVSKAKESRAIRGRQVSSIKMLTIGVVCGLLLSVSIIFLLNKTGLLSVFTDGLMANNSETTLPNTQVVATAQPATETASQKTATQSLAEAAPIPSQEPKIATGSDNTPISNQNTVVAERAAEPKESTTSPNSKAVTDSNITYEDFREEAQNTLYRETQDSL</sequence>
<comment type="caution">
    <text evidence="3">The sequence shown here is derived from an EMBL/GenBank/DDBJ whole genome shotgun (WGS) entry which is preliminary data.</text>
</comment>
<dbReference type="OrthoDB" id="6658885at2"/>
<feature type="compositionally biased region" description="Basic and acidic residues" evidence="1">
    <location>
        <begin position="1"/>
        <end position="10"/>
    </location>
</feature>
<gene>
    <name evidence="3" type="ORF">ES754_02105</name>
</gene>
<evidence type="ECO:0000256" key="2">
    <source>
        <dbReference type="SAM" id="Phobius"/>
    </source>
</evidence>
<keyword evidence="2" id="KW-0812">Transmembrane</keyword>
<proteinExistence type="predicted"/>
<keyword evidence="2" id="KW-0472">Membrane</keyword>
<evidence type="ECO:0000256" key="1">
    <source>
        <dbReference type="SAM" id="MobiDB-lite"/>
    </source>
</evidence>
<keyword evidence="4" id="KW-1185">Reference proteome</keyword>
<feature type="transmembrane region" description="Helical" evidence="2">
    <location>
        <begin position="162"/>
        <end position="183"/>
    </location>
</feature>
<keyword evidence="2" id="KW-1133">Transmembrane helix</keyword>
<feature type="compositionally biased region" description="Polar residues" evidence="1">
    <location>
        <begin position="246"/>
        <end position="258"/>
    </location>
</feature>
<dbReference type="AlphaFoldDB" id="A0A5C7A5A9"/>
<name>A0A5C7A5A9_9GAMM</name>
<protein>
    <submittedName>
        <fullName evidence="3">Uncharacterized protein</fullName>
    </submittedName>
</protein>
<accession>A0A5C7A5A9</accession>